<dbReference type="PROSITE" id="PS00217">
    <property type="entry name" value="SUGAR_TRANSPORT_2"/>
    <property type="match status" value="1"/>
</dbReference>
<dbReference type="InterPro" id="IPR050814">
    <property type="entry name" value="Myo-inositol_Transporter"/>
</dbReference>
<proteinExistence type="inferred from homology"/>
<dbReference type="HOGENOM" id="CLU_001265_30_5_1"/>
<dbReference type="GO" id="GO:0022857">
    <property type="term" value="F:transmembrane transporter activity"/>
    <property type="evidence" value="ECO:0007669"/>
    <property type="project" value="InterPro"/>
</dbReference>
<keyword evidence="4 7" id="KW-0812">Transmembrane</keyword>
<name>U5CW79_AMBTC</name>
<comment type="similarity">
    <text evidence="2">Belongs to the major facilitator superfamily. Sugar transporter (TC 2.A.1.1) family.</text>
</comment>
<dbReference type="Gene3D" id="1.20.1250.20">
    <property type="entry name" value="MFS general substrate transporter like domains"/>
    <property type="match status" value="1"/>
</dbReference>
<dbReference type="STRING" id="13333.U5CW79"/>
<dbReference type="EMBL" id="KI392312">
    <property type="protein sequence ID" value="ERN17556.1"/>
    <property type="molecule type" value="Genomic_DNA"/>
</dbReference>
<evidence type="ECO:0000313" key="10">
    <source>
        <dbReference type="Proteomes" id="UP000017836"/>
    </source>
</evidence>
<keyword evidence="10" id="KW-1185">Reference proteome</keyword>
<feature type="domain" description="Major facilitator superfamily (MFS) profile" evidence="8">
    <location>
        <begin position="48"/>
        <end position="327"/>
    </location>
</feature>
<dbReference type="InterPro" id="IPR020846">
    <property type="entry name" value="MFS_dom"/>
</dbReference>
<feature type="transmembrane region" description="Helical" evidence="7">
    <location>
        <begin position="172"/>
        <end position="189"/>
    </location>
</feature>
<gene>
    <name evidence="9" type="ORF">AMTR_s00059p00125680</name>
</gene>
<keyword evidence="5 7" id="KW-1133">Transmembrane helix</keyword>
<evidence type="ECO:0000313" key="9">
    <source>
        <dbReference type="EMBL" id="ERN17556.1"/>
    </source>
</evidence>
<dbReference type="PROSITE" id="PS50850">
    <property type="entry name" value="MFS"/>
    <property type="match status" value="1"/>
</dbReference>
<protein>
    <recommendedName>
        <fullName evidence="8">Major facilitator superfamily (MFS) profile domain-containing protein</fullName>
    </recommendedName>
</protein>
<organism evidence="9 10">
    <name type="scientific">Amborella trichopoda</name>
    <dbReference type="NCBI Taxonomy" id="13333"/>
    <lineage>
        <taxon>Eukaryota</taxon>
        <taxon>Viridiplantae</taxon>
        <taxon>Streptophyta</taxon>
        <taxon>Embryophyta</taxon>
        <taxon>Tracheophyta</taxon>
        <taxon>Spermatophyta</taxon>
        <taxon>Magnoliopsida</taxon>
        <taxon>Amborellales</taxon>
        <taxon>Amborellaceae</taxon>
        <taxon>Amborella</taxon>
    </lineage>
</organism>
<accession>U5CW79</accession>
<feature type="transmembrane region" description="Helical" evidence="7">
    <location>
        <begin position="201"/>
        <end position="224"/>
    </location>
</feature>
<reference evidence="10" key="1">
    <citation type="journal article" date="2013" name="Science">
        <title>The Amborella genome and the evolution of flowering plants.</title>
        <authorList>
            <consortium name="Amborella Genome Project"/>
        </authorList>
    </citation>
    <scope>NUCLEOTIDE SEQUENCE [LARGE SCALE GENOMIC DNA]</scope>
</reference>
<dbReference type="SUPFAM" id="SSF103473">
    <property type="entry name" value="MFS general substrate transporter"/>
    <property type="match status" value="1"/>
</dbReference>
<keyword evidence="3" id="KW-0813">Transport</keyword>
<dbReference type="Pfam" id="PF00083">
    <property type="entry name" value="Sugar_tr"/>
    <property type="match status" value="1"/>
</dbReference>
<dbReference type="GO" id="GO:0016020">
    <property type="term" value="C:membrane"/>
    <property type="evidence" value="ECO:0007669"/>
    <property type="project" value="UniProtKB-SubCell"/>
</dbReference>
<dbReference type="eggNOG" id="KOG0254">
    <property type="taxonomic scope" value="Eukaryota"/>
</dbReference>
<dbReference type="InterPro" id="IPR036259">
    <property type="entry name" value="MFS_trans_sf"/>
</dbReference>
<evidence type="ECO:0000259" key="8">
    <source>
        <dbReference type="PROSITE" id="PS50850"/>
    </source>
</evidence>
<evidence type="ECO:0000256" key="7">
    <source>
        <dbReference type="SAM" id="Phobius"/>
    </source>
</evidence>
<evidence type="ECO:0000256" key="1">
    <source>
        <dbReference type="ARBA" id="ARBA00004141"/>
    </source>
</evidence>
<evidence type="ECO:0000256" key="2">
    <source>
        <dbReference type="ARBA" id="ARBA00010992"/>
    </source>
</evidence>
<evidence type="ECO:0000256" key="6">
    <source>
        <dbReference type="ARBA" id="ARBA00023136"/>
    </source>
</evidence>
<dbReference type="Proteomes" id="UP000017836">
    <property type="component" value="Unassembled WGS sequence"/>
</dbReference>
<dbReference type="Gramene" id="ERN17556">
    <property type="protein sequence ID" value="ERN17556"/>
    <property type="gene ID" value="AMTR_s00059p00125680"/>
</dbReference>
<dbReference type="InterPro" id="IPR005829">
    <property type="entry name" value="Sugar_transporter_CS"/>
</dbReference>
<feature type="transmembrane region" description="Helical" evidence="7">
    <location>
        <begin position="143"/>
        <end position="160"/>
    </location>
</feature>
<dbReference type="PANTHER" id="PTHR48020:SF49">
    <property type="entry name" value="SUGAR TRANSPORTER"/>
    <property type="match status" value="1"/>
</dbReference>
<feature type="transmembrane region" description="Helical" evidence="7">
    <location>
        <begin position="115"/>
        <end position="137"/>
    </location>
</feature>
<dbReference type="AlphaFoldDB" id="U5CW79"/>
<sequence length="327" mass="35135">MIAYWVGSIRPISPSSRPSVSCLDLELGPKCFLGRTDLVHIQVPLCHIWGGSGFPHVTCAEDIGVISGAQLFVSDDLHLSDIKLEVVIGAINLFAIPGSALGGVTSNWLGRRRTLMLSSALFTIASIVMSVAPSFAVLLLGRFLAGAAAGLALVTAPIYASEIASPEVRGALASLTEIFMGIGILFGYISNNVLAPLPRSYNWRVMLGLSALPALIIFVLLIFIPETPRWLVMRGRQGEARKVLLMTSNGDVEVAEQRLAEIECAAKVEESSVRWGELLSRPSPCVLRMLFAAIGVNFFQQASGIQAVTLYAPKIFVRAGMKKKSQV</sequence>
<evidence type="ECO:0000256" key="5">
    <source>
        <dbReference type="ARBA" id="ARBA00022989"/>
    </source>
</evidence>
<evidence type="ECO:0000256" key="3">
    <source>
        <dbReference type="ARBA" id="ARBA00022448"/>
    </source>
</evidence>
<evidence type="ECO:0000256" key="4">
    <source>
        <dbReference type="ARBA" id="ARBA00022692"/>
    </source>
</evidence>
<keyword evidence="6 7" id="KW-0472">Membrane</keyword>
<comment type="subcellular location">
    <subcellularLocation>
        <location evidence="1">Membrane</location>
        <topology evidence="1">Multi-pass membrane protein</topology>
    </subcellularLocation>
</comment>
<dbReference type="InterPro" id="IPR005828">
    <property type="entry name" value="MFS_sugar_transport-like"/>
</dbReference>
<dbReference type="PANTHER" id="PTHR48020">
    <property type="entry name" value="PROTON MYO-INOSITOL COTRANSPORTER"/>
    <property type="match status" value="1"/>
</dbReference>